<keyword evidence="3 7" id="KW-0808">Transferase</keyword>
<feature type="transmembrane region" description="Helical" evidence="7">
    <location>
        <begin position="191"/>
        <end position="209"/>
    </location>
</feature>
<dbReference type="HAMAP" id="MF_01147">
    <property type="entry name" value="Lgt"/>
    <property type="match status" value="1"/>
</dbReference>
<feature type="transmembrane region" description="Helical" evidence="7">
    <location>
        <begin position="258"/>
        <end position="276"/>
    </location>
</feature>
<evidence type="ECO:0000256" key="3">
    <source>
        <dbReference type="ARBA" id="ARBA00022679"/>
    </source>
</evidence>
<comment type="catalytic activity">
    <reaction evidence="7">
        <text>L-cysteinyl-[prolipoprotein] + a 1,2-diacyl-sn-glycero-3-phospho-(1'-sn-glycerol) = an S-1,2-diacyl-sn-glyceryl-L-cysteinyl-[prolipoprotein] + sn-glycerol 1-phosphate + H(+)</text>
        <dbReference type="Rhea" id="RHEA:56712"/>
        <dbReference type="Rhea" id="RHEA-COMP:14679"/>
        <dbReference type="Rhea" id="RHEA-COMP:14680"/>
        <dbReference type="ChEBI" id="CHEBI:15378"/>
        <dbReference type="ChEBI" id="CHEBI:29950"/>
        <dbReference type="ChEBI" id="CHEBI:57685"/>
        <dbReference type="ChEBI" id="CHEBI:64716"/>
        <dbReference type="ChEBI" id="CHEBI:140658"/>
        <dbReference type="EC" id="2.5.1.145"/>
    </reaction>
</comment>
<evidence type="ECO:0000313" key="10">
    <source>
        <dbReference type="Proteomes" id="UP000620327"/>
    </source>
</evidence>
<comment type="similarity">
    <text evidence="1 7">Belongs to the Lgt family.</text>
</comment>
<protein>
    <recommendedName>
        <fullName evidence="7">Phosphatidylglycerol--prolipoprotein diacylglyceryl transferase</fullName>
        <ecNumber evidence="7">2.5.1.145</ecNumber>
    </recommendedName>
</protein>
<evidence type="ECO:0000256" key="4">
    <source>
        <dbReference type="ARBA" id="ARBA00022692"/>
    </source>
</evidence>
<feature type="region of interest" description="Disordered" evidence="8">
    <location>
        <begin position="317"/>
        <end position="358"/>
    </location>
</feature>
<feature type="compositionally biased region" description="Acidic residues" evidence="8">
    <location>
        <begin position="321"/>
        <end position="340"/>
    </location>
</feature>
<dbReference type="GO" id="GO:0005886">
    <property type="term" value="C:plasma membrane"/>
    <property type="evidence" value="ECO:0007669"/>
    <property type="project" value="UniProtKB-SubCell"/>
</dbReference>
<dbReference type="GO" id="GO:0042158">
    <property type="term" value="P:lipoprotein biosynthetic process"/>
    <property type="evidence" value="ECO:0007669"/>
    <property type="project" value="UniProtKB-UniRule"/>
</dbReference>
<dbReference type="GO" id="GO:0008961">
    <property type="term" value="F:phosphatidylglycerol-prolipoprotein diacylglyceryl transferase activity"/>
    <property type="evidence" value="ECO:0007669"/>
    <property type="project" value="UniProtKB-UniRule"/>
</dbReference>
<keyword evidence="5 7" id="KW-1133">Transmembrane helix</keyword>
<dbReference type="InterPro" id="IPR001640">
    <property type="entry name" value="Lgt"/>
</dbReference>
<dbReference type="PROSITE" id="PS01311">
    <property type="entry name" value="LGT"/>
    <property type="match status" value="1"/>
</dbReference>
<feature type="transmembrane region" description="Helical" evidence="7">
    <location>
        <begin position="107"/>
        <end position="129"/>
    </location>
</feature>
<evidence type="ECO:0000256" key="6">
    <source>
        <dbReference type="ARBA" id="ARBA00023136"/>
    </source>
</evidence>
<dbReference type="PANTHER" id="PTHR30589:SF0">
    <property type="entry name" value="PHOSPHATIDYLGLYCEROL--PROLIPOPROTEIN DIACYLGLYCERYL TRANSFERASE"/>
    <property type="match status" value="1"/>
</dbReference>
<name>A0A923MK67_9FIRM</name>
<dbReference type="NCBIfam" id="TIGR00544">
    <property type="entry name" value="lgt"/>
    <property type="match status" value="1"/>
</dbReference>
<evidence type="ECO:0000256" key="1">
    <source>
        <dbReference type="ARBA" id="ARBA00007150"/>
    </source>
</evidence>
<reference evidence="9" key="1">
    <citation type="submission" date="2020-08" db="EMBL/GenBank/DDBJ databases">
        <title>Genome public.</title>
        <authorList>
            <person name="Liu C."/>
            <person name="Sun Q."/>
        </authorList>
    </citation>
    <scope>NUCLEOTIDE SEQUENCE</scope>
    <source>
        <strain evidence="9">BX15</strain>
    </source>
</reference>
<feature type="binding site" evidence="7">
    <location>
        <position position="155"/>
    </location>
    <ligand>
        <name>a 1,2-diacyl-sn-glycero-3-phospho-(1'-sn-glycerol)</name>
        <dbReference type="ChEBI" id="CHEBI:64716"/>
    </ligand>
</feature>
<feature type="transmembrane region" description="Helical" evidence="7">
    <location>
        <begin position="33"/>
        <end position="52"/>
    </location>
</feature>
<keyword evidence="10" id="KW-1185">Reference proteome</keyword>
<feature type="transmembrane region" description="Helical" evidence="7">
    <location>
        <begin position="136"/>
        <end position="157"/>
    </location>
</feature>
<dbReference type="AlphaFoldDB" id="A0A923MK67"/>
<dbReference type="Proteomes" id="UP000620327">
    <property type="component" value="Unassembled WGS sequence"/>
</dbReference>
<keyword evidence="6 7" id="KW-0472">Membrane</keyword>
<gene>
    <name evidence="7 9" type="primary">lgt</name>
    <name evidence="9" type="ORF">H8Z83_14220</name>
</gene>
<dbReference type="Pfam" id="PF01790">
    <property type="entry name" value="LGT"/>
    <property type="match status" value="1"/>
</dbReference>
<evidence type="ECO:0000256" key="5">
    <source>
        <dbReference type="ARBA" id="ARBA00022989"/>
    </source>
</evidence>
<sequence length="358" mass="40637">MSALKNMPISFPGLFGDWELNIDPVAIHIGHGIYWYGIILAFAMLAGLYLCMKQAKHYGLTEDNIMDMVLWAVPCCIIGARFYYVLFYLDLYRNTDGSLDWGAMFRIWDGGLAIYGAVIAGVLVALAYTKRHKLPFFAMGDVAVMGLLLGQIIGRWANFINREAFGGETTLPWRMKLWVSQYTSIEVHPTFFYESFWNLIGLLLILFIVSKGRRFDGENTWFYFLWYGLGRSWIEGLRTDSLYLFNWELFGQRIRVSQALSIVMVAVAAFMLFYNIRIKKRSPESLWVHQVAAEKARLAAAEAEDAVLAETLMNEVPTEGEAADPLETEAVESPDAETVPDTETQEKPEKGETHGNEN</sequence>
<comment type="subcellular location">
    <subcellularLocation>
        <location evidence="7">Cell membrane</location>
        <topology evidence="7">Multi-pass membrane protein</topology>
    </subcellularLocation>
</comment>
<proteinExistence type="inferred from homology"/>
<dbReference type="PANTHER" id="PTHR30589">
    <property type="entry name" value="PROLIPOPROTEIN DIACYLGLYCERYL TRANSFERASE"/>
    <property type="match status" value="1"/>
</dbReference>
<organism evidence="9 10">
    <name type="scientific">Dysosmobacter segnis</name>
    <dbReference type="NCBI Taxonomy" id="2763042"/>
    <lineage>
        <taxon>Bacteria</taxon>
        <taxon>Bacillati</taxon>
        <taxon>Bacillota</taxon>
        <taxon>Clostridia</taxon>
        <taxon>Eubacteriales</taxon>
        <taxon>Oscillospiraceae</taxon>
        <taxon>Dysosmobacter</taxon>
    </lineage>
</organism>
<feature type="compositionally biased region" description="Basic and acidic residues" evidence="8">
    <location>
        <begin position="344"/>
        <end position="358"/>
    </location>
</feature>
<dbReference type="EC" id="2.5.1.145" evidence="7"/>
<comment type="pathway">
    <text evidence="7">Protein modification; lipoprotein biosynthesis (diacylglyceryl transfer).</text>
</comment>
<evidence type="ECO:0000256" key="8">
    <source>
        <dbReference type="SAM" id="MobiDB-lite"/>
    </source>
</evidence>
<evidence type="ECO:0000256" key="2">
    <source>
        <dbReference type="ARBA" id="ARBA00022475"/>
    </source>
</evidence>
<feature type="transmembrane region" description="Helical" evidence="7">
    <location>
        <begin position="64"/>
        <end position="87"/>
    </location>
</feature>
<comment type="caution">
    <text evidence="9">The sequence shown here is derived from an EMBL/GenBank/DDBJ whole genome shotgun (WGS) entry which is preliminary data.</text>
</comment>
<feature type="transmembrane region" description="Helical" evidence="7">
    <location>
        <begin position="221"/>
        <end position="238"/>
    </location>
</feature>
<keyword evidence="4 7" id="KW-0812">Transmembrane</keyword>
<evidence type="ECO:0000256" key="7">
    <source>
        <dbReference type="HAMAP-Rule" id="MF_01147"/>
    </source>
</evidence>
<evidence type="ECO:0000313" key="9">
    <source>
        <dbReference type="EMBL" id="MBC5771451.1"/>
    </source>
</evidence>
<comment type="function">
    <text evidence="7">Catalyzes the transfer of the diacylglyceryl group from phosphatidylglycerol to the sulfhydryl group of the N-terminal cysteine of a prolipoprotein, the first step in the formation of mature lipoproteins.</text>
</comment>
<dbReference type="RefSeq" id="WP_187015646.1">
    <property type="nucleotide sequence ID" value="NZ_JACOQI010000017.1"/>
</dbReference>
<dbReference type="EMBL" id="JACOQI010000017">
    <property type="protein sequence ID" value="MBC5771451.1"/>
    <property type="molecule type" value="Genomic_DNA"/>
</dbReference>
<accession>A0A923MK67</accession>
<keyword evidence="2 7" id="KW-1003">Cell membrane</keyword>